<proteinExistence type="predicted"/>
<dbReference type="PROSITE" id="PS50097">
    <property type="entry name" value="BTB"/>
    <property type="match status" value="1"/>
</dbReference>
<dbReference type="Gene3D" id="1.25.40.420">
    <property type="match status" value="1"/>
</dbReference>
<feature type="domain" description="BTB" evidence="1">
    <location>
        <begin position="3"/>
        <end position="71"/>
    </location>
</feature>
<evidence type="ECO:0000313" key="2">
    <source>
        <dbReference type="Proteomes" id="UP000887540"/>
    </source>
</evidence>
<dbReference type="SUPFAM" id="SSF49785">
    <property type="entry name" value="Galactose-binding domain-like"/>
    <property type="match status" value="1"/>
</dbReference>
<dbReference type="InterPro" id="IPR008979">
    <property type="entry name" value="Galactose-bd-like_sf"/>
</dbReference>
<reference evidence="3" key="1">
    <citation type="submission" date="2022-11" db="UniProtKB">
        <authorList>
            <consortium name="WormBaseParasite"/>
        </authorList>
    </citation>
    <scope>IDENTIFICATION</scope>
</reference>
<dbReference type="SMART" id="SM00225">
    <property type="entry name" value="BTB"/>
    <property type="match status" value="1"/>
</dbReference>
<dbReference type="SMART" id="SM00875">
    <property type="entry name" value="BACK"/>
    <property type="match status" value="1"/>
</dbReference>
<organism evidence="2 3">
    <name type="scientific">Acrobeloides nanus</name>
    <dbReference type="NCBI Taxonomy" id="290746"/>
    <lineage>
        <taxon>Eukaryota</taxon>
        <taxon>Metazoa</taxon>
        <taxon>Ecdysozoa</taxon>
        <taxon>Nematoda</taxon>
        <taxon>Chromadorea</taxon>
        <taxon>Rhabditida</taxon>
        <taxon>Tylenchina</taxon>
        <taxon>Cephalobomorpha</taxon>
        <taxon>Cephaloboidea</taxon>
        <taxon>Cephalobidae</taxon>
        <taxon>Acrobeloides</taxon>
    </lineage>
</organism>
<dbReference type="Pfam" id="PF04721">
    <property type="entry name" value="PAW"/>
    <property type="match status" value="1"/>
</dbReference>
<dbReference type="Pfam" id="PF07707">
    <property type="entry name" value="BACK"/>
    <property type="match status" value="1"/>
</dbReference>
<keyword evidence="2" id="KW-1185">Reference proteome</keyword>
<evidence type="ECO:0000313" key="3">
    <source>
        <dbReference type="WBParaSite" id="ACRNAN_Path_398.g1517.t1"/>
    </source>
</evidence>
<accession>A0A914C644</accession>
<dbReference type="PANTHER" id="PTHR45774">
    <property type="entry name" value="BTB/POZ DOMAIN-CONTAINING"/>
    <property type="match status" value="1"/>
</dbReference>
<dbReference type="InterPro" id="IPR006588">
    <property type="entry name" value="Peptide_N_glycanase_PAW_dom"/>
</dbReference>
<dbReference type="WBParaSite" id="ACRNAN_Path_398.g1517.t1">
    <property type="protein sequence ID" value="ACRNAN_Path_398.g1517.t1"/>
    <property type="gene ID" value="ACRNAN_Path_398.g1517"/>
</dbReference>
<protein>
    <submittedName>
        <fullName evidence="3">BTB domain-containing protein</fullName>
    </submittedName>
</protein>
<evidence type="ECO:0000259" key="1">
    <source>
        <dbReference type="PROSITE" id="PS50097"/>
    </source>
</evidence>
<dbReference type="AlphaFoldDB" id="A0A914C644"/>
<sequence>MDSDICFLVGPDEKKIFGNKDVLANKSKVFYQMFYGELATNDREIKLPDDEPESFSALLNFINSNEADVNDENVIFVYMTAQKYDIPELEQFCLVFLRVNMKIEDAFTLLDQAQKLNQPRFEKLAWMEIDRNAEDAVQTPQFLELPHNIIIEFVKRDSLVIQELSLFKGVLNWAEAECRRQKTEPTLENRKKVLGEVINLIETSIFHRDDQDNSVEETRIQQENDRKSELLMQIAQNLMEGNSLQGRFPHQEEYLYARRDRPNIIRLTETEIMEKKFRLQYNCSMDRYTRFYPNRDISFWQRLAYINKNIFRNQEQDHRKVYLCREPKTDCGEIGWKIDLYPAHLKKIEVTLNGLFCCDASKTCKHVGCLLPKVPGSLEVEISCNGVSKTVPPNKESDETVTFEDFSWETEYLDISVKFGGGGKHNVHWQFAQIFRTNLARSRSIGRGHRRDADEEESNQPNMVISMEFY</sequence>
<dbReference type="InterPro" id="IPR000210">
    <property type="entry name" value="BTB/POZ_dom"/>
</dbReference>
<dbReference type="GO" id="GO:0005737">
    <property type="term" value="C:cytoplasm"/>
    <property type="evidence" value="ECO:0007669"/>
    <property type="project" value="InterPro"/>
</dbReference>
<dbReference type="GO" id="GO:0006516">
    <property type="term" value="P:glycoprotein catabolic process"/>
    <property type="evidence" value="ECO:0007669"/>
    <property type="project" value="InterPro"/>
</dbReference>
<dbReference type="Gene3D" id="3.30.710.10">
    <property type="entry name" value="Potassium Channel Kv1.1, Chain A"/>
    <property type="match status" value="1"/>
</dbReference>
<dbReference type="Gene3D" id="2.60.120.1020">
    <property type="entry name" value="Peptide N glycanase, PAW domain"/>
    <property type="match status" value="1"/>
</dbReference>
<dbReference type="InterPro" id="IPR038680">
    <property type="entry name" value="PAW_sf"/>
</dbReference>
<dbReference type="InterPro" id="IPR011705">
    <property type="entry name" value="BACK"/>
</dbReference>
<dbReference type="SUPFAM" id="SSF54695">
    <property type="entry name" value="POZ domain"/>
    <property type="match status" value="1"/>
</dbReference>
<name>A0A914C644_9BILA</name>
<dbReference type="Pfam" id="PF00651">
    <property type="entry name" value="BTB"/>
    <property type="match status" value="1"/>
</dbReference>
<dbReference type="PANTHER" id="PTHR45774:SF3">
    <property type="entry name" value="BTB (POZ) DOMAIN-CONTAINING 2B-RELATED"/>
    <property type="match status" value="1"/>
</dbReference>
<dbReference type="InterPro" id="IPR011333">
    <property type="entry name" value="SKP1/BTB/POZ_sf"/>
</dbReference>
<dbReference type="Proteomes" id="UP000887540">
    <property type="component" value="Unplaced"/>
</dbReference>